<evidence type="ECO:0000256" key="8">
    <source>
        <dbReference type="SAM" id="SignalP"/>
    </source>
</evidence>
<proteinExistence type="inferred from homology"/>
<evidence type="ECO:0000256" key="6">
    <source>
        <dbReference type="ARBA" id="ARBA00023157"/>
    </source>
</evidence>
<evidence type="ECO:0000256" key="3">
    <source>
        <dbReference type="ARBA" id="ARBA00012646"/>
    </source>
</evidence>
<evidence type="ECO:0000313" key="10">
    <source>
        <dbReference type="Proteomes" id="UP000887116"/>
    </source>
</evidence>
<dbReference type="EC" id="3.1.3.2" evidence="3"/>
<dbReference type="CDD" id="cd07061">
    <property type="entry name" value="HP_HAP_like"/>
    <property type="match status" value="1"/>
</dbReference>
<dbReference type="OrthoDB" id="6413031at2759"/>
<dbReference type="Gene3D" id="3.40.50.1240">
    <property type="entry name" value="Phosphoglycerate mutase-like"/>
    <property type="match status" value="1"/>
</dbReference>
<dbReference type="PANTHER" id="PTHR11567">
    <property type="entry name" value="ACID PHOSPHATASE-RELATED"/>
    <property type="match status" value="1"/>
</dbReference>
<comment type="similarity">
    <text evidence="2">Belongs to the histidine acid phosphatase family.</text>
</comment>
<name>A0A8X6FYJ9_TRICU</name>
<keyword evidence="7" id="KW-0325">Glycoprotein</keyword>
<evidence type="ECO:0000256" key="4">
    <source>
        <dbReference type="ARBA" id="ARBA00022729"/>
    </source>
</evidence>
<dbReference type="PANTHER" id="PTHR11567:SF211">
    <property type="entry name" value="PROSTATIC ACID PHOSPHATASE"/>
    <property type="match status" value="1"/>
</dbReference>
<dbReference type="InterPro" id="IPR000560">
    <property type="entry name" value="His_Pase_clade-2"/>
</dbReference>
<dbReference type="GO" id="GO:0003993">
    <property type="term" value="F:acid phosphatase activity"/>
    <property type="evidence" value="ECO:0007669"/>
    <property type="project" value="UniProtKB-EC"/>
</dbReference>
<keyword evidence="5" id="KW-0378">Hydrolase</keyword>
<protein>
    <recommendedName>
        <fullName evidence="3">acid phosphatase</fullName>
        <ecNumber evidence="3">3.1.3.2</ecNumber>
    </recommendedName>
</protein>
<comment type="catalytic activity">
    <reaction evidence="1">
        <text>a phosphate monoester + H2O = an alcohol + phosphate</text>
        <dbReference type="Rhea" id="RHEA:15017"/>
        <dbReference type="ChEBI" id="CHEBI:15377"/>
        <dbReference type="ChEBI" id="CHEBI:30879"/>
        <dbReference type="ChEBI" id="CHEBI:43474"/>
        <dbReference type="ChEBI" id="CHEBI:67140"/>
        <dbReference type="EC" id="3.1.3.2"/>
    </reaction>
</comment>
<organism evidence="9 10">
    <name type="scientific">Trichonephila clavata</name>
    <name type="common">Joro spider</name>
    <name type="synonym">Nephila clavata</name>
    <dbReference type="NCBI Taxonomy" id="2740835"/>
    <lineage>
        <taxon>Eukaryota</taxon>
        <taxon>Metazoa</taxon>
        <taxon>Ecdysozoa</taxon>
        <taxon>Arthropoda</taxon>
        <taxon>Chelicerata</taxon>
        <taxon>Arachnida</taxon>
        <taxon>Araneae</taxon>
        <taxon>Araneomorphae</taxon>
        <taxon>Entelegynae</taxon>
        <taxon>Araneoidea</taxon>
        <taxon>Nephilidae</taxon>
        <taxon>Trichonephila</taxon>
    </lineage>
</organism>
<feature type="chain" id="PRO_5036449228" description="acid phosphatase" evidence="8">
    <location>
        <begin position="19"/>
        <end position="376"/>
    </location>
</feature>
<evidence type="ECO:0000256" key="2">
    <source>
        <dbReference type="ARBA" id="ARBA00005375"/>
    </source>
</evidence>
<evidence type="ECO:0000256" key="7">
    <source>
        <dbReference type="ARBA" id="ARBA00023180"/>
    </source>
</evidence>
<dbReference type="InterPro" id="IPR029033">
    <property type="entry name" value="His_PPase_superfam"/>
</dbReference>
<feature type="signal peptide" evidence="8">
    <location>
        <begin position="1"/>
        <end position="18"/>
    </location>
</feature>
<evidence type="ECO:0000256" key="1">
    <source>
        <dbReference type="ARBA" id="ARBA00000032"/>
    </source>
</evidence>
<comment type="caution">
    <text evidence="9">The sequence shown here is derived from an EMBL/GenBank/DDBJ whole genome shotgun (WGS) entry which is preliminary data.</text>
</comment>
<reference evidence="9" key="1">
    <citation type="submission" date="2020-07" db="EMBL/GenBank/DDBJ databases">
        <title>Multicomponent nature underlies the extraordinary mechanical properties of spider dragline silk.</title>
        <authorList>
            <person name="Kono N."/>
            <person name="Nakamura H."/>
            <person name="Mori M."/>
            <person name="Yoshida Y."/>
            <person name="Ohtoshi R."/>
            <person name="Malay A.D."/>
            <person name="Moran D.A.P."/>
            <person name="Tomita M."/>
            <person name="Numata K."/>
            <person name="Arakawa K."/>
        </authorList>
    </citation>
    <scope>NUCLEOTIDE SEQUENCE</scope>
</reference>
<accession>A0A8X6FYJ9</accession>
<gene>
    <name evidence="9" type="primary">acp4</name>
    <name evidence="9" type="ORF">TNCT_329221</name>
</gene>
<sequence length="376" mass="43414">MKRLLWIILAILTSRASSLFEDEEKELIFLQLVFRNGFSAPQQLYPTDPNDPDRWEEGLGELTLEGRKQMFALGKELRKRYSHFITANPREITMQAAVHPKNKRSGLSLLASLYAPTEFWEFMPGLPWQPIPIFYIVANQDKVLSPLHTCPGVVDRMEKLVDLYGTGTVLDMYKQQLKFWSLNSGIPIENWNDVVSLYRILYAEKAYNYTIPSWARKYWTEMECLNDYAYKINFNDPKILKVAGGPILWHLVNSANDKVKGDFEHTKVMAYSGQSSHVAGLLGALKCFNNKEPPFGSIVIMELFKHKRNDQHSVRLLFTNGTTDLQVLRYSGCQEFCPLHYLSNKTKHWENPKWGRDCFGDNPLDQLRELLAGIQI</sequence>
<keyword evidence="4 8" id="KW-0732">Signal</keyword>
<dbReference type="InterPro" id="IPR050645">
    <property type="entry name" value="Histidine_acid_phosphatase"/>
</dbReference>
<keyword evidence="6" id="KW-1015">Disulfide bond</keyword>
<dbReference type="Pfam" id="PF00328">
    <property type="entry name" value="His_Phos_2"/>
    <property type="match status" value="1"/>
</dbReference>
<dbReference type="SUPFAM" id="SSF53254">
    <property type="entry name" value="Phosphoglycerate mutase-like"/>
    <property type="match status" value="1"/>
</dbReference>
<keyword evidence="10" id="KW-1185">Reference proteome</keyword>
<dbReference type="AlphaFoldDB" id="A0A8X6FYJ9"/>
<dbReference type="EMBL" id="BMAO01020819">
    <property type="protein sequence ID" value="GFQ70123.1"/>
    <property type="molecule type" value="Genomic_DNA"/>
</dbReference>
<dbReference type="Proteomes" id="UP000887116">
    <property type="component" value="Unassembled WGS sequence"/>
</dbReference>
<evidence type="ECO:0000256" key="5">
    <source>
        <dbReference type="ARBA" id="ARBA00022801"/>
    </source>
</evidence>
<evidence type="ECO:0000313" key="9">
    <source>
        <dbReference type="EMBL" id="GFQ70123.1"/>
    </source>
</evidence>